<dbReference type="GO" id="GO:0006508">
    <property type="term" value="P:proteolysis"/>
    <property type="evidence" value="ECO:0007669"/>
    <property type="project" value="UniProtKB-KW"/>
</dbReference>
<evidence type="ECO:0000256" key="2">
    <source>
        <dbReference type="ARBA" id="ARBA00022670"/>
    </source>
</evidence>
<protein>
    <recommendedName>
        <fullName evidence="8">Abasic site processing protein</fullName>
        <ecNumber evidence="8">3.4.-.-</ecNumber>
    </recommendedName>
</protein>
<dbReference type="SUPFAM" id="SSF143081">
    <property type="entry name" value="BB1717-like"/>
    <property type="match status" value="1"/>
</dbReference>
<dbReference type="AlphaFoldDB" id="A0AAW3I8K0"/>
<evidence type="ECO:0000256" key="7">
    <source>
        <dbReference type="ARBA" id="ARBA00023239"/>
    </source>
</evidence>
<dbReference type="InterPro" id="IPR003738">
    <property type="entry name" value="SRAP"/>
</dbReference>
<organism evidence="9 10">
    <name type="scientific">Achromobacter spanius</name>
    <dbReference type="NCBI Taxonomy" id="217203"/>
    <lineage>
        <taxon>Bacteria</taxon>
        <taxon>Pseudomonadati</taxon>
        <taxon>Pseudomonadota</taxon>
        <taxon>Betaproteobacteria</taxon>
        <taxon>Burkholderiales</taxon>
        <taxon>Alcaligenaceae</taxon>
        <taxon>Achromobacter</taxon>
    </lineage>
</organism>
<dbReference type="InterPro" id="IPR036590">
    <property type="entry name" value="SRAP-like"/>
</dbReference>
<dbReference type="Gene3D" id="3.90.1680.10">
    <property type="entry name" value="SOS response associated peptidase-like"/>
    <property type="match status" value="1"/>
</dbReference>
<reference evidence="9 10" key="1">
    <citation type="submission" date="2015-07" db="EMBL/GenBank/DDBJ databases">
        <title>Draft genome of Achromobacter spanius.</title>
        <authorList>
            <person name="Wang X."/>
        </authorList>
    </citation>
    <scope>NUCLEOTIDE SEQUENCE [LARGE SCALE GENOMIC DNA]</scope>
    <source>
        <strain evidence="9 10">CGMCC9173</strain>
    </source>
</reference>
<evidence type="ECO:0000256" key="1">
    <source>
        <dbReference type="ARBA" id="ARBA00008136"/>
    </source>
</evidence>
<dbReference type="EMBL" id="LGVG01000008">
    <property type="protein sequence ID" value="KNE28230.1"/>
    <property type="molecule type" value="Genomic_DNA"/>
</dbReference>
<dbReference type="GO" id="GO:0016829">
    <property type="term" value="F:lyase activity"/>
    <property type="evidence" value="ECO:0007669"/>
    <property type="project" value="UniProtKB-KW"/>
</dbReference>
<gene>
    <name evidence="9" type="ORF">AFM18_08710</name>
</gene>
<dbReference type="PANTHER" id="PTHR13604">
    <property type="entry name" value="DC12-RELATED"/>
    <property type="match status" value="1"/>
</dbReference>
<dbReference type="GO" id="GO:0008233">
    <property type="term" value="F:peptidase activity"/>
    <property type="evidence" value="ECO:0007669"/>
    <property type="project" value="UniProtKB-KW"/>
</dbReference>
<dbReference type="Proteomes" id="UP000037511">
    <property type="component" value="Unassembled WGS sequence"/>
</dbReference>
<dbReference type="EC" id="3.4.-.-" evidence="8"/>
<keyword evidence="3" id="KW-0227">DNA damage</keyword>
<dbReference type="GO" id="GO:0106300">
    <property type="term" value="P:protein-DNA covalent cross-linking repair"/>
    <property type="evidence" value="ECO:0007669"/>
    <property type="project" value="InterPro"/>
</dbReference>
<dbReference type="RefSeq" id="WP_050446396.1">
    <property type="nucleotide sequence ID" value="NZ_LGVG01000008.1"/>
</dbReference>
<name>A0AAW3I8K0_9BURK</name>
<evidence type="ECO:0000256" key="4">
    <source>
        <dbReference type="ARBA" id="ARBA00022801"/>
    </source>
</evidence>
<evidence type="ECO:0000256" key="8">
    <source>
        <dbReference type="RuleBase" id="RU364100"/>
    </source>
</evidence>
<dbReference type="Pfam" id="PF02586">
    <property type="entry name" value="SRAP"/>
    <property type="match status" value="1"/>
</dbReference>
<evidence type="ECO:0000313" key="9">
    <source>
        <dbReference type="EMBL" id="KNE28230.1"/>
    </source>
</evidence>
<evidence type="ECO:0000256" key="3">
    <source>
        <dbReference type="ARBA" id="ARBA00022763"/>
    </source>
</evidence>
<sequence length="221" mass="24834">MCSHYQTLKDAELLLKKFGVRDKTAEIGKYDMWPRYQGVFVRRPMEHDAGDEAVPDREVTLGRWGLISGSTGPDGLAAAEKLSTFNARDDRVANAFTFRNAWRRAQHCVIPADAIFEPDWRSGKAVPTRFTRADGGPLGIAGLWDRYRDAAGQWQESYTMLTINADEDPLFRDYHQAGKEKRMVVILPEGAYGDWLTAPAADSRDFLVPFPPVNLVATPMK</sequence>
<accession>A0AAW3I8K0</accession>
<dbReference type="GO" id="GO:0003697">
    <property type="term" value="F:single-stranded DNA binding"/>
    <property type="evidence" value="ECO:0007669"/>
    <property type="project" value="InterPro"/>
</dbReference>
<evidence type="ECO:0000313" key="10">
    <source>
        <dbReference type="Proteomes" id="UP000037511"/>
    </source>
</evidence>
<keyword evidence="6" id="KW-0238">DNA-binding</keyword>
<keyword evidence="2 8" id="KW-0645">Protease</keyword>
<comment type="caution">
    <text evidence="9">The sequence shown here is derived from an EMBL/GenBank/DDBJ whole genome shotgun (WGS) entry which is preliminary data.</text>
</comment>
<proteinExistence type="inferred from homology"/>
<keyword evidence="7" id="KW-0456">Lyase</keyword>
<keyword evidence="5" id="KW-0190">Covalent protein-DNA linkage</keyword>
<keyword evidence="4 8" id="KW-0378">Hydrolase</keyword>
<comment type="similarity">
    <text evidence="1 8">Belongs to the SOS response-associated peptidase family.</text>
</comment>
<evidence type="ECO:0000256" key="5">
    <source>
        <dbReference type="ARBA" id="ARBA00023124"/>
    </source>
</evidence>
<evidence type="ECO:0000256" key="6">
    <source>
        <dbReference type="ARBA" id="ARBA00023125"/>
    </source>
</evidence>
<dbReference type="PANTHER" id="PTHR13604:SF0">
    <property type="entry name" value="ABASIC SITE PROCESSING PROTEIN HMCES"/>
    <property type="match status" value="1"/>
</dbReference>